<evidence type="ECO:0000256" key="1">
    <source>
        <dbReference type="SAM" id="Phobius"/>
    </source>
</evidence>
<accession>A0ABS1W5V2</accession>
<protein>
    <submittedName>
        <fullName evidence="2">Uncharacterized protein</fullName>
    </submittedName>
</protein>
<comment type="caution">
    <text evidence="2">The sequence shown here is derived from an EMBL/GenBank/DDBJ whole genome shotgun (WGS) entry which is preliminary data.</text>
</comment>
<reference evidence="2 3" key="1">
    <citation type="submission" date="2021-01" db="EMBL/GenBank/DDBJ databases">
        <title>Actinoplanes sp. nov. LDG1-01 isolated from lichen.</title>
        <authorList>
            <person name="Saeng-In P."/>
            <person name="Phongsopitanun W."/>
            <person name="Kanchanasin P."/>
            <person name="Yuki M."/>
            <person name="Kudo T."/>
            <person name="Ohkuma M."/>
            <person name="Tanasupawat S."/>
        </authorList>
    </citation>
    <scope>NUCLEOTIDE SEQUENCE [LARGE SCALE GENOMIC DNA]</scope>
    <source>
        <strain evidence="2 3">LDG1-01</strain>
    </source>
</reference>
<organism evidence="2 3">
    <name type="scientific">Paractinoplanes lichenicola</name>
    <dbReference type="NCBI Taxonomy" id="2802976"/>
    <lineage>
        <taxon>Bacteria</taxon>
        <taxon>Bacillati</taxon>
        <taxon>Actinomycetota</taxon>
        <taxon>Actinomycetes</taxon>
        <taxon>Micromonosporales</taxon>
        <taxon>Micromonosporaceae</taxon>
        <taxon>Paractinoplanes</taxon>
    </lineage>
</organism>
<keyword evidence="1" id="KW-0812">Transmembrane</keyword>
<evidence type="ECO:0000313" key="3">
    <source>
        <dbReference type="Proteomes" id="UP000598996"/>
    </source>
</evidence>
<keyword evidence="1" id="KW-0472">Membrane</keyword>
<proteinExistence type="predicted"/>
<dbReference type="EMBL" id="JAENHO010000026">
    <property type="protein sequence ID" value="MBL7262093.1"/>
    <property type="molecule type" value="Genomic_DNA"/>
</dbReference>
<gene>
    <name evidence="2" type="ORF">JKJ07_48270</name>
</gene>
<dbReference type="RefSeq" id="WP_203078638.1">
    <property type="nucleotide sequence ID" value="NZ_JAENHO010000026.1"/>
</dbReference>
<keyword evidence="1" id="KW-1133">Transmembrane helix</keyword>
<sequence length="75" mass="8552">MQALGDALTSLILSVVSALLVPTVLLLILRRLMPVLGDPLWRAYCRLLTWLVVQPVRLIRLLIREAIGRRGRRRP</sequence>
<name>A0ABS1W5V2_9ACTN</name>
<dbReference type="Proteomes" id="UP000598996">
    <property type="component" value="Unassembled WGS sequence"/>
</dbReference>
<evidence type="ECO:0000313" key="2">
    <source>
        <dbReference type="EMBL" id="MBL7262093.1"/>
    </source>
</evidence>
<keyword evidence="3" id="KW-1185">Reference proteome</keyword>
<feature type="transmembrane region" description="Helical" evidence="1">
    <location>
        <begin position="7"/>
        <end position="29"/>
    </location>
</feature>